<evidence type="ECO:0000256" key="1">
    <source>
        <dbReference type="SAM" id="MobiDB-lite"/>
    </source>
</evidence>
<dbReference type="Proteomes" id="UP000274131">
    <property type="component" value="Unassembled WGS sequence"/>
</dbReference>
<feature type="region of interest" description="Disordered" evidence="1">
    <location>
        <begin position="180"/>
        <end position="202"/>
    </location>
</feature>
<proteinExistence type="predicted"/>
<protein>
    <submittedName>
        <fullName evidence="4">Chromosome 1 open reading frame 146</fullName>
    </submittedName>
</protein>
<accession>A0A0N4VIY0</accession>
<evidence type="ECO:0000313" key="3">
    <source>
        <dbReference type="Proteomes" id="UP000274131"/>
    </source>
</evidence>
<reference evidence="2 3" key="2">
    <citation type="submission" date="2018-10" db="EMBL/GenBank/DDBJ databases">
        <authorList>
            <consortium name="Pathogen Informatics"/>
        </authorList>
    </citation>
    <scope>NUCLEOTIDE SEQUENCE [LARGE SCALE GENOMIC DNA]</scope>
</reference>
<name>A0A0N4VIY0_ENTVE</name>
<evidence type="ECO:0000313" key="2">
    <source>
        <dbReference type="EMBL" id="VDD95375.1"/>
    </source>
</evidence>
<keyword evidence="3" id="KW-1185">Reference proteome</keyword>
<reference evidence="4" key="1">
    <citation type="submission" date="2017-02" db="UniProtKB">
        <authorList>
            <consortium name="WormBaseParasite"/>
        </authorList>
    </citation>
    <scope>IDENTIFICATION</scope>
</reference>
<dbReference type="EMBL" id="UXUI01010557">
    <property type="protein sequence ID" value="VDD95375.1"/>
    <property type="molecule type" value="Genomic_DNA"/>
</dbReference>
<gene>
    <name evidence="2" type="ORF">EVEC_LOCUS10126</name>
</gene>
<sequence>MFLVAGQKEKYLYSFLADLIEEENLPCVDKKMEPFHQVFKKQVIIMDQFAKILRFFLKEVSAVSEGRIDLESNELVRRFFAAIFDEMKNLSQLSSKVSQMAMYRKHADIAKAELPVSVKCHYISTRRELVRDIRKQTSNLKSIVHLTEGTMELVNSVMHMVKPINSTDFFDRFNDLKSQLQEQQSPAKNTDERKKKPNKAVSNWADLAKALPKYL</sequence>
<dbReference type="AlphaFoldDB" id="A0A0N4VIY0"/>
<dbReference type="WBParaSite" id="EVEC_0001080101-mRNA-1">
    <property type="protein sequence ID" value="EVEC_0001080101-mRNA-1"/>
    <property type="gene ID" value="EVEC_0001080101"/>
</dbReference>
<evidence type="ECO:0000313" key="4">
    <source>
        <dbReference type="WBParaSite" id="EVEC_0001080101-mRNA-1"/>
    </source>
</evidence>
<organism evidence="4">
    <name type="scientific">Enterobius vermicularis</name>
    <name type="common">Human pinworm</name>
    <dbReference type="NCBI Taxonomy" id="51028"/>
    <lineage>
        <taxon>Eukaryota</taxon>
        <taxon>Metazoa</taxon>
        <taxon>Ecdysozoa</taxon>
        <taxon>Nematoda</taxon>
        <taxon>Chromadorea</taxon>
        <taxon>Rhabditida</taxon>
        <taxon>Spirurina</taxon>
        <taxon>Oxyuridomorpha</taxon>
        <taxon>Oxyuroidea</taxon>
        <taxon>Oxyuridae</taxon>
        <taxon>Enterobius</taxon>
    </lineage>
</organism>